<gene>
    <name evidence="3" type="ORF">PHMEG_0008202</name>
</gene>
<evidence type="ECO:0000256" key="1">
    <source>
        <dbReference type="SAM" id="MobiDB-lite"/>
    </source>
</evidence>
<dbReference type="InterPro" id="IPR035969">
    <property type="entry name" value="Rab-GAP_TBC_sf"/>
</dbReference>
<dbReference type="Pfam" id="PF00566">
    <property type="entry name" value="RabGAP-TBC"/>
    <property type="match status" value="1"/>
</dbReference>
<dbReference type="STRING" id="4795.A0A225WJL3"/>
<dbReference type="InterPro" id="IPR000195">
    <property type="entry name" value="Rab-GAP-TBC_dom"/>
</dbReference>
<dbReference type="OrthoDB" id="294251at2759"/>
<sequence>MKMARKNVSVAPSARVHGRQLACFRPKSRFRLINAALKEQEELALDTRLDLACHCERQVLQCVVTVQQQTETELDATEELYRRRLRKSSERFATRDWTHERVCQKWKENQKRFMEQENEEKKTPKTTGKTVKMTLSTFATAAEMMLHSRQFDALLRAGVPPQLRGQVWWMCSGAAELRRETKESYPALLHRLHTLNKCAEMDIEKDLPRTFPFALRNSLRQSQESRDSDNFGELRRVLQAYAIRNPAVGYCQSMNFLAAVLLQNMGEEEAFWVLAAIVEELTPQYHTRTMAGSRADQRVFSDLVTQKLPVLANHLEALGVDFEPFTLKWFLCLFLNTLPFEPVMRIWDVFFCEGSHVLLRVGLVLLKLNQPRIMACDDALDVYEMFKVSHETLQDLTAPYRSGLLNRDECVCDTLIRLAMDKSYLGTIPFDSLHELRQFYRGEIEEELEEAEARRLERQRIADSNGTSTSGRSPGDTEECSLMMEYDFVDDYACCSGSETSPARHIRFMDLYDSDDSTADYFVDVMYDFSLQHHCH</sequence>
<evidence type="ECO:0000313" key="3">
    <source>
        <dbReference type="EMBL" id="OWZ17805.1"/>
    </source>
</evidence>
<dbReference type="Proteomes" id="UP000198211">
    <property type="component" value="Unassembled WGS sequence"/>
</dbReference>
<feature type="region of interest" description="Disordered" evidence="1">
    <location>
        <begin position="458"/>
        <end position="477"/>
    </location>
</feature>
<dbReference type="GO" id="GO:0005096">
    <property type="term" value="F:GTPase activator activity"/>
    <property type="evidence" value="ECO:0007669"/>
    <property type="project" value="TreeGrafter"/>
</dbReference>
<accession>A0A225WJL3</accession>
<dbReference type="PANTHER" id="PTHR47219:SF20">
    <property type="entry name" value="TBC1 DOMAIN FAMILY MEMBER 2B"/>
    <property type="match status" value="1"/>
</dbReference>
<comment type="caution">
    <text evidence="3">The sequence shown here is derived from an EMBL/GenBank/DDBJ whole genome shotgun (WGS) entry which is preliminary data.</text>
</comment>
<dbReference type="EMBL" id="NBNE01000689">
    <property type="protein sequence ID" value="OWZ17805.1"/>
    <property type="molecule type" value="Genomic_DNA"/>
</dbReference>
<dbReference type="GO" id="GO:0031267">
    <property type="term" value="F:small GTPase binding"/>
    <property type="evidence" value="ECO:0007669"/>
    <property type="project" value="TreeGrafter"/>
</dbReference>
<dbReference type="SUPFAM" id="SSF47923">
    <property type="entry name" value="Ypt/Rab-GAP domain of gyp1p"/>
    <property type="match status" value="2"/>
</dbReference>
<evidence type="ECO:0000313" key="4">
    <source>
        <dbReference type="Proteomes" id="UP000198211"/>
    </source>
</evidence>
<dbReference type="Gene3D" id="1.10.472.80">
    <property type="entry name" value="Ypt/Rab-GAP domain of gyp1p, domain 3"/>
    <property type="match status" value="1"/>
</dbReference>
<dbReference type="PANTHER" id="PTHR47219">
    <property type="entry name" value="RAB GTPASE-ACTIVATING PROTEIN 1-LIKE"/>
    <property type="match status" value="1"/>
</dbReference>
<protein>
    <recommendedName>
        <fullName evidence="2">Rab-GAP TBC domain-containing protein</fullName>
    </recommendedName>
</protein>
<evidence type="ECO:0000259" key="2">
    <source>
        <dbReference type="PROSITE" id="PS50086"/>
    </source>
</evidence>
<dbReference type="SMART" id="SM00164">
    <property type="entry name" value="TBC"/>
    <property type="match status" value="1"/>
</dbReference>
<proteinExistence type="predicted"/>
<dbReference type="PROSITE" id="PS50086">
    <property type="entry name" value="TBC_RABGAP"/>
    <property type="match status" value="1"/>
</dbReference>
<dbReference type="FunFam" id="1.10.8.270:FF:000016">
    <property type="entry name" value="TBC1 domain family member 2A"/>
    <property type="match status" value="1"/>
</dbReference>
<dbReference type="Gene3D" id="1.10.8.270">
    <property type="entry name" value="putative rabgap domain of human tbc1 domain family member 14 like domains"/>
    <property type="match status" value="1"/>
</dbReference>
<feature type="domain" description="Rab-GAP TBC" evidence="2">
    <location>
        <begin position="158"/>
        <end position="354"/>
    </location>
</feature>
<reference evidence="4" key="1">
    <citation type="submission" date="2017-03" db="EMBL/GenBank/DDBJ databases">
        <title>Phytopthora megakarya and P. palmivora, two closely related causual agents of cacao black pod achieved similar genome size and gene model numbers by different mechanisms.</title>
        <authorList>
            <person name="Ali S."/>
            <person name="Shao J."/>
            <person name="Larry D.J."/>
            <person name="Kronmiller B."/>
            <person name="Shen D."/>
            <person name="Strem M.D."/>
            <person name="Melnick R.L."/>
            <person name="Guiltinan M.J."/>
            <person name="Tyler B.M."/>
            <person name="Meinhardt L.W."/>
            <person name="Bailey B.A."/>
        </authorList>
    </citation>
    <scope>NUCLEOTIDE SEQUENCE [LARGE SCALE GENOMIC DNA]</scope>
    <source>
        <strain evidence="4">zdho120</strain>
    </source>
</reference>
<dbReference type="InterPro" id="IPR050302">
    <property type="entry name" value="Rab_GAP_TBC_domain"/>
</dbReference>
<organism evidence="3 4">
    <name type="scientific">Phytophthora megakarya</name>
    <dbReference type="NCBI Taxonomy" id="4795"/>
    <lineage>
        <taxon>Eukaryota</taxon>
        <taxon>Sar</taxon>
        <taxon>Stramenopiles</taxon>
        <taxon>Oomycota</taxon>
        <taxon>Peronosporomycetes</taxon>
        <taxon>Peronosporales</taxon>
        <taxon>Peronosporaceae</taxon>
        <taxon>Phytophthora</taxon>
    </lineage>
</organism>
<keyword evidence="4" id="KW-1185">Reference proteome</keyword>
<name>A0A225WJL3_9STRA</name>
<dbReference type="AlphaFoldDB" id="A0A225WJL3"/>